<evidence type="ECO:0000313" key="5">
    <source>
        <dbReference type="Proteomes" id="UP000629870"/>
    </source>
</evidence>
<evidence type="ECO:0000313" key="3">
    <source>
        <dbReference type="EMBL" id="TNM67049.1"/>
    </source>
</evidence>
<organism evidence="3 4">
    <name type="scientific">Deinococcus radiopugnans ATCC 19172</name>
    <dbReference type="NCBI Taxonomy" id="585398"/>
    <lineage>
        <taxon>Bacteria</taxon>
        <taxon>Thermotogati</taxon>
        <taxon>Deinococcota</taxon>
        <taxon>Deinococci</taxon>
        <taxon>Deinococcales</taxon>
        <taxon>Deinococcaceae</taxon>
        <taxon>Deinococcus</taxon>
    </lineage>
</organism>
<dbReference type="RefSeq" id="WP_139404766.1">
    <property type="nucleotide sequence ID" value="NZ_JACHEW010000036.1"/>
</dbReference>
<keyword evidence="5" id="KW-1185">Reference proteome</keyword>
<comment type="caution">
    <text evidence="3">The sequence shown here is derived from an EMBL/GenBank/DDBJ whole genome shotgun (WGS) entry which is preliminary data.</text>
</comment>
<keyword evidence="1" id="KW-0732">Signal</keyword>
<evidence type="ECO:0000256" key="1">
    <source>
        <dbReference type="SAM" id="SignalP"/>
    </source>
</evidence>
<feature type="signal peptide" evidence="1">
    <location>
        <begin position="1"/>
        <end position="18"/>
    </location>
</feature>
<feature type="chain" id="PRO_5022758990" evidence="1">
    <location>
        <begin position="19"/>
        <end position="153"/>
    </location>
</feature>
<dbReference type="AlphaFoldDB" id="A0A5C4XUA8"/>
<accession>A0A5C4XUA8</accession>
<reference evidence="3 4" key="1">
    <citation type="submission" date="2019-06" db="EMBL/GenBank/DDBJ databases">
        <title>Genome sequence of Deinococcus radiopugnans ATCC 19172.</title>
        <authorList>
            <person name="Maclea K.S."/>
            <person name="Maynard C.R."/>
        </authorList>
    </citation>
    <scope>NUCLEOTIDE SEQUENCE [LARGE SCALE GENOMIC DNA]</scope>
    <source>
        <strain evidence="3 4">ATCC 19172</strain>
    </source>
</reference>
<dbReference type="Proteomes" id="UP000629870">
    <property type="component" value="Unassembled WGS sequence"/>
</dbReference>
<dbReference type="EMBL" id="JACHEW010000036">
    <property type="protein sequence ID" value="MBB6018640.1"/>
    <property type="molecule type" value="Genomic_DNA"/>
</dbReference>
<protein>
    <submittedName>
        <fullName evidence="3">Uncharacterized protein</fullName>
    </submittedName>
</protein>
<reference evidence="2 5" key="2">
    <citation type="submission" date="2020-08" db="EMBL/GenBank/DDBJ databases">
        <title>Genomic Encyclopedia of Type Strains, Phase IV (KMG-IV): sequencing the most valuable type-strain genomes for metagenomic binning, comparative biology and taxonomic classification.</title>
        <authorList>
            <person name="Goeker M."/>
        </authorList>
    </citation>
    <scope>NUCLEOTIDE SEQUENCE [LARGE SCALE GENOMIC DNA]</scope>
    <source>
        <strain evidence="2 5">DSM 12027</strain>
    </source>
</reference>
<name>A0A5C4XUA8_9DEIO</name>
<dbReference type="Proteomes" id="UP000313988">
    <property type="component" value="Unassembled WGS sequence"/>
</dbReference>
<dbReference type="EMBL" id="VDMO01000034">
    <property type="protein sequence ID" value="TNM67049.1"/>
    <property type="molecule type" value="Genomic_DNA"/>
</dbReference>
<sequence length="153" mass="16877">MTMKLWALSFFLVANAQALPMQGNNADLAKASLKGAGAKVLACPTQLIQDKQNTYVCGEFPGTLQKAVGSWDEFAELLNYEPGTEWEDVLNPIGKVPNHPRNNGLARGYYFQDTKFLFVTAPISTPNGTVQNRMLMYLSVAKNEPQVKGRPLQ</sequence>
<evidence type="ECO:0000313" key="4">
    <source>
        <dbReference type="Proteomes" id="UP000313988"/>
    </source>
</evidence>
<proteinExistence type="predicted"/>
<gene>
    <name evidence="3" type="ORF">FHR04_18960</name>
    <name evidence="2" type="ORF">HNQ04_003921</name>
</gene>
<evidence type="ECO:0000313" key="2">
    <source>
        <dbReference type="EMBL" id="MBB6018640.1"/>
    </source>
</evidence>